<evidence type="ECO:0000313" key="5">
    <source>
        <dbReference type="EMBL" id="MRH77141.1"/>
    </source>
</evidence>
<dbReference type="InterPro" id="IPR020845">
    <property type="entry name" value="AMP-binding_CS"/>
</dbReference>
<dbReference type="Proteomes" id="UP000433788">
    <property type="component" value="Unassembled WGS sequence"/>
</dbReference>
<dbReference type="CDD" id="cd05967">
    <property type="entry name" value="PrpE"/>
    <property type="match status" value="1"/>
</dbReference>
<evidence type="ECO:0000259" key="4">
    <source>
        <dbReference type="Pfam" id="PF16177"/>
    </source>
</evidence>
<evidence type="ECO:0000259" key="2">
    <source>
        <dbReference type="Pfam" id="PF00501"/>
    </source>
</evidence>
<dbReference type="Pfam" id="PF00501">
    <property type="entry name" value="AMP-binding"/>
    <property type="match status" value="1"/>
</dbReference>
<evidence type="ECO:0000256" key="1">
    <source>
        <dbReference type="ARBA" id="ARBA00006432"/>
    </source>
</evidence>
<feature type="domain" description="Acetyl-coenzyme A synthetase N-terminal" evidence="4">
    <location>
        <begin position="2"/>
        <end position="51"/>
    </location>
</feature>
<protein>
    <submittedName>
        <fullName evidence="5">AMP-binding protein</fullName>
    </submittedName>
</protein>
<dbReference type="Gene3D" id="3.40.50.12780">
    <property type="entry name" value="N-terminal domain of ligase-like"/>
    <property type="match status" value="1"/>
</dbReference>
<comment type="caution">
    <text evidence="5">The sequence shown here is derived from an EMBL/GenBank/DDBJ whole genome shotgun (WGS) entry which is preliminary data.</text>
</comment>
<evidence type="ECO:0000313" key="6">
    <source>
        <dbReference type="Proteomes" id="UP000433788"/>
    </source>
</evidence>
<dbReference type="EMBL" id="WJPP01000001">
    <property type="protein sequence ID" value="MRH77141.1"/>
    <property type="molecule type" value="Genomic_DNA"/>
</dbReference>
<feature type="domain" description="AMP-binding enzyme C-terminal" evidence="3">
    <location>
        <begin position="504"/>
        <end position="582"/>
    </location>
</feature>
<reference evidence="5 6" key="1">
    <citation type="submission" date="2019-11" db="EMBL/GenBank/DDBJ databases">
        <authorList>
            <person name="Zhang X.Y."/>
        </authorList>
    </citation>
    <scope>NUCLEOTIDE SEQUENCE [LARGE SCALE GENOMIC DNA]</scope>
    <source>
        <strain evidence="5 6">C176</strain>
    </source>
</reference>
<dbReference type="InterPro" id="IPR025110">
    <property type="entry name" value="AMP-bd_C"/>
</dbReference>
<dbReference type="Pfam" id="PF16177">
    <property type="entry name" value="ACAS_N"/>
    <property type="match status" value="1"/>
</dbReference>
<dbReference type="InterPro" id="IPR045851">
    <property type="entry name" value="AMP-bd_C_sf"/>
</dbReference>
<accession>A0A6N7QL41</accession>
<name>A0A6N7QL41_9GAMM</name>
<dbReference type="GO" id="GO:0070013">
    <property type="term" value="C:intracellular organelle lumen"/>
    <property type="evidence" value="ECO:0007669"/>
    <property type="project" value="UniProtKB-ARBA"/>
</dbReference>
<dbReference type="InterPro" id="IPR042099">
    <property type="entry name" value="ANL_N_sf"/>
</dbReference>
<dbReference type="Pfam" id="PF13193">
    <property type="entry name" value="AMP-binding_C"/>
    <property type="match status" value="1"/>
</dbReference>
<sequence>MSQAVTDPVKFWAEQAEAIVWDKPWDTVLDESDAPFYRWFTGGRLNTCYNALDRHVEAGRGQQPALIWDSPVSGQTATYTYAELTDAVARLAGALRAAGVEQGDRVVIYMPMVPEAAMAMLACARIGAIHSVVFGGFAAPELAKRIDDAEPALILSASCGIEPSGVVDYKGLLDRALSLATHPVKKCLILQREKQRCALDPEKDQDWVEAVAAAEPVDCVPVDATHPLYILYTSGTTGRPKGIVRDHGGHAVALQWTMRNIYNVEPGEVMFTASDIGWVVGHSYIVYGPLINGSTTVMYEGKPVGTPDASAFWRVISQYKAKAFFTAPTALRAIRKDDSDGQWIGHYDLSSLKAFFLAGERSDPDSVRWAERLLGVPVYDHWWQTETGWAISGYSAGIEALPVKIGSAGKPMPGYDVQALDEDGTPLPAGELGNIAIKLPLPPGTMAALWRDRERHRESYLTQYPGYYLSGDSGIVDQDGYVHIMSRIDDVINVAGHRLSTGGMEEVLSDHPDVAEAAVFGVRDATKGQLPMGLIVTNSSFNGDEQALVKELIQRVRDQIGPVAAFKQCVVVPRLPKTRSGKTLRGTLRSMANQDEWTMPATIDDPTILEEIAAVFDRLNPRAADQPPHA</sequence>
<comment type="similarity">
    <text evidence="1">Belongs to the ATP-dependent AMP-binding enzyme family.</text>
</comment>
<gene>
    <name evidence="5" type="ORF">GH984_00240</name>
</gene>
<dbReference type="PROSITE" id="PS00455">
    <property type="entry name" value="AMP_BINDING"/>
    <property type="match status" value="1"/>
</dbReference>
<dbReference type="AlphaFoldDB" id="A0A6N7QL41"/>
<dbReference type="InterPro" id="IPR000873">
    <property type="entry name" value="AMP-dep_synth/lig_dom"/>
</dbReference>
<dbReference type="PANTHER" id="PTHR43347:SF3">
    <property type="entry name" value="ACYL-COA SYNTHETASE SHORT-CHAIN FAMILY MEMBER 3, MITOCHONDRIAL"/>
    <property type="match status" value="1"/>
</dbReference>
<feature type="domain" description="AMP-dependent synthetase/ligase" evidence="2">
    <location>
        <begin position="58"/>
        <end position="440"/>
    </location>
</feature>
<proteinExistence type="inferred from homology"/>
<dbReference type="FunFam" id="3.40.50.12780:FF:000011">
    <property type="entry name" value="Acetyl-coenzyme A synthetase 2-like, mitochondrial"/>
    <property type="match status" value="1"/>
</dbReference>
<organism evidence="5 6">
    <name type="scientific">Spiribacter salilacus</name>
    <dbReference type="NCBI Taxonomy" id="2664894"/>
    <lineage>
        <taxon>Bacteria</taxon>
        <taxon>Pseudomonadati</taxon>
        <taxon>Pseudomonadota</taxon>
        <taxon>Gammaproteobacteria</taxon>
        <taxon>Chromatiales</taxon>
        <taxon>Ectothiorhodospiraceae</taxon>
        <taxon>Spiribacter</taxon>
    </lineage>
</organism>
<dbReference type="InterPro" id="IPR032387">
    <property type="entry name" value="ACAS_N"/>
</dbReference>
<dbReference type="Gene3D" id="3.30.300.30">
    <property type="match status" value="1"/>
</dbReference>
<dbReference type="PANTHER" id="PTHR43347">
    <property type="entry name" value="ACYL-COA SYNTHETASE"/>
    <property type="match status" value="1"/>
</dbReference>
<dbReference type="GO" id="GO:0050218">
    <property type="term" value="F:propionate-CoA ligase activity"/>
    <property type="evidence" value="ECO:0007669"/>
    <property type="project" value="TreeGrafter"/>
</dbReference>
<dbReference type="SUPFAM" id="SSF56801">
    <property type="entry name" value="Acetyl-CoA synthetase-like"/>
    <property type="match status" value="1"/>
</dbReference>
<dbReference type="RefSeq" id="WP_153718219.1">
    <property type="nucleotide sequence ID" value="NZ_WJPP01000001.1"/>
</dbReference>
<keyword evidence="6" id="KW-1185">Reference proteome</keyword>
<evidence type="ECO:0000259" key="3">
    <source>
        <dbReference type="Pfam" id="PF13193"/>
    </source>
</evidence>